<name>A0AAD1WR95_PELCU</name>
<evidence type="ECO:0000313" key="3">
    <source>
        <dbReference type="Proteomes" id="UP001295444"/>
    </source>
</evidence>
<protein>
    <submittedName>
        <fullName evidence="2">Uncharacterized protein</fullName>
    </submittedName>
</protein>
<sequence>MADATCTPQRGAKEPDTLGKLEAILKAFWEKLASRQQVPTQPPDEQVSTKPPEQQSRRHTALQTNNATRGRRRRRLPLATRKITGHKNRENAYLHRQLPPNSHKTSTRPQPAKKHARNKSTPSDRNLSTKLQPQQAQLSPAYAQQQEVQCRTTGRKGLRPTDGSKIQLPAPAHEWHRVKACSSLSPCYHPGQQGRTVCLVILLVSDTQRFNCFICFS</sequence>
<reference evidence="2" key="1">
    <citation type="submission" date="2022-03" db="EMBL/GenBank/DDBJ databases">
        <authorList>
            <person name="Alioto T."/>
            <person name="Alioto T."/>
            <person name="Gomez Garrido J."/>
        </authorList>
    </citation>
    <scope>NUCLEOTIDE SEQUENCE</scope>
</reference>
<accession>A0AAD1WR95</accession>
<feature type="compositionally biased region" description="Polar residues" evidence="1">
    <location>
        <begin position="99"/>
        <end position="109"/>
    </location>
</feature>
<keyword evidence="3" id="KW-1185">Reference proteome</keyword>
<dbReference type="Proteomes" id="UP001295444">
    <property type="component" value="Chromosome 11"/>
</dbReference>
<dbReference type="EMBL" id="OW240922">
    <property type="protein sequence ID" value="CAH2322755.1"/>
    <property type="molecule type" value="Genomic_DNA"/>
</dbReference>
<organism evidence="2 3">
    <name type="scientific">Pelobates cultripes</name>
    <name type="common">Western spadefoot toad</name>
    <dbReference type="NCBI Taxonomy" id="61616"/>
    <lineage>
        <taxon>Eukaryota</taxon>
        <taxon>Metazoa</taxon>
        <taxon>Chordata</taxon>
        <taxon>Craniata</taxon>
        <taxon>Vertebrata</taxon>
        <taxon>Euteleostomi</taxon>
        <taxon>Amphibia</taxon>
        <taxon>Batrachia</taxon>
        <taxon>Anura</taxon>
        <taxon>Pelobatoidea</taxon>
        <taxon>Pelobatidae</taxon>
        <taxon>Pelobates</taxon>
    </lineage>
</organism>
<gene>
    <name evidence="2" type="ORF">PECUL_23A030068</name>
</gene>
<dbReference type="AlphaFoldDB" id="A0AAD1WR95"/>
<feature type="compositionally biased region" description="Polar residues" evidence="1">
    <location>
        <begin position="119"/>
        <end position="148"/>
    </location>
</feature>
<evidence type="ECO:0000313" key="2">
    <source>
        <dbReference type="EMBL" id="CAH2322755.1"/>
    </source>
</evidence>
<evidence type="ECO:0000256" key="1">
    <source>
        <dbReference type="SAM" id="MobiDB-lite"/>
    </source>
</evidence>
<proteinExistence type="predicted"/>
<feature type="region of interest" description="Disordered" evidence="1">
    <location>
        <begin position="34"/>
        <end position="148"/>
    </location>
</feature>